<dbReference type="EC" id="3.1.3.25" evidence="2"/>
<keyword evidence="4" id="KW-1185">Reference proteome</keyword>
<dbReference type="CDD" id="cd01638">
    <property type="entry name" value="CysQ"/>
    <property type="match status" value="1"/>
</dbReference>
<accession>A0ABY3PM22</accession>
<comment type="catalytic activity">
    <reaction evidence="1">
        <text>a myo-inositol phosphate + H2O = myo-inositol + phosphate</text>
        <dbReference type="Rhea" id="RHEA:24056"/>
        <dbReference type="ChEBI" id="CHEBI:15377"/>
        <dbReference type="ChEBI" id="CHEBI:17268"/>
        <dbReference type="ChEBI" id="CHEBI:43474"/>
        <dbReference type="ChEBI" id="CHEBI:84139"/>
        <dbReference type="EC" id="3.1.3.25"/>
    </reaction>
</comment>
<dbReference type="PRINTS" id="PR00377">
    <property type="entry name" value="IMPHPHTASES"/>
</dbReference>
<dbReference type="Pfam" id="PF00459">
    <property type="entry name" value="Inositol_P"/>
    <property type="match status" value="1"/>
</dbReference>
<dbReference type="InterPro" id="IPR050725">
    <property type="entry name" value="CysQ/Inositol_MonoPase"/>
</dbReference>
<dbReference type="Proteomes" id="UP001054846">
    <property type="component" value="Chromosome"/>
</dbReference>
<organism evidence="3 4">
    <name type="scientific">Gloeobacter morelensis MG652769</name>
    <dbReference type="NCBI Taxonomy" id="2781736"/>
    <lineage>
        <taxon>Bacteria</taxon>
        <taxon>Bacillati</taxon>
        <taxon>Cyanobacteriota</taxon>
        <taxon>Cyanophyceae</taxon>
        <taxon>Gloeobacterales</taxon>
        <taxon>Gloeobacteraceae</taxon>
        <taxon>Gloeobacter</taxon>
        <taxon>Gloeobacter morelensis</taxon>
    </lineage>
</organism>
<reference evidence="3 4" key="1">
    <citation type="journal article" date="2021" name="Genome Biol. Evol.">
        <title>Complete Genome Sequencing of a Novel Gloeobacter Species from a Waterfall Cave in Mexico.</title>
        <authorList>
            <person name="Saw J.H."/>
            <person name="Cardona T."/>
            <person name="Montejano G."/>
        </authorList>
    </citation>
    <scope>NUCLEOTIDE SEQUENCE [LARGE SCALE GENOMIC DNA]</scope>
    <source>
        <strain evidence="3">MG652769</strain>
    </source>
</reference>
<proteinExistence type="predicted"/>
<evidence type="ECO:0000256" key="2">
    <source>
        <dbReference type="ARBA" id="ARBA00013106"/>
    </source>
</evidence>
<gene>
    <name evidence="3" type="ORF">ISF26_23400</name>
</gene>
<name>A0ABY3PM22_9CYAN</name>
<dbReference type="InterPro" id="IPR020550">
    <property type="entry name" value="Inositol_monophosphatase_CS"/>
</dbReference>
<evidence type="ECO:0000256" key="1">
    <source>
        <dbReference type="ARBA" id="ARBA00001033"/>
    </source>
</evidence>
<dbReference type="PROSITE" id="PS00630">
    <property type="entry name" value="IMP_2"/>
    <property type="match status" value="1"/>
</dbReference>
<dbReference type="SUPFAM" id="SSF56655">
    <property type="entry name" value="Carbohydrate phosphatase"/>
    <property type="match status" value="1"/>
</dbReference>
<sequence length="284" mass="31480">MAPVQRSPEYLLEVARRTAWGAADILLDYYRRPLKIRQKNGGPVTDADLAADRFILSELRSACGNEAFAYLSEETIGGLERFERPYLWVVDPLDGTRDFIDHTGEFAVHIALVESGRPVLAAVAWPVRERVYFARKGCGAYSENRAGVRERLQVSQISQLDQCRIIVSRVHRDWRLDALLARLPKRERIVHGGLGCKLCAIAAGEAEMYVGLSGRSAPCDWDLAAPQIVLTEAGGAMSHFDGGDLLYNQPDLHLWGGLIADNGVTHGSWCKLLPDVLSQVEQLD</sequence>
<dbReference type="Gene3D" id="3.30.540.10">
    <property type="entry name" value="Fructose-1,6-Bisphosphatase, subunit A, domain 1"/>
    <property type="match status" value="1"/>
</dbReference>
<dbReference type="PANTHER" id="PTHR43028">
    <property type="entry name" value="3'(2'),5'-BISPHOSPHATE NUCLEOTIDASE 1"/>
    <property type="match status" value="1"/>
</dbReference>
<evidence type="ECO:0000313" key="4">
    <source>
        <dbReference type="Proteomes" id="UP001054846"/>
    </source>
</evidence>
<dbReference type="Gene3D" id="3.40.190.80">
    <property type="match status" value="1"/>
</dbReference>
<evidence type="ECO:0000313" key="3">
    <source>
        <dbReference type="EMBL" id="UFP94638.1"/>
    </source>
</evidence>
<dbReference type="InterPro" id="IPR000760">
    <property type="entry name" value="Inositol_monophosphatase-like"/>
</dbReference>
<dbReference type="EMBL" id="CP063845">
    <property type="protein sequence ID" value="UFP94638.1"/>
    <property type="molecule type" value="Genomic_DNA"/>
</dbReference>
<protein>
    <recommendedName>
        <fullName evidence="2">inositol-phosphate phosphatase</fullName>
        <ecNumber evidence="2">3.1.3.25</ecNumber>
    </recommendedName>
</protein>
<dbReference type="PANTHER" id="PTHR43028:SF1">
    <property type="entry name" value="AMMONIUM TRANSPORT PROTEIN"/>
    <property type="match status" value="1"/>
</dbReference>